<evidence type="ECO:0000313" key="2">
    <source>
        <dbReference type="Proteomes" id="UP000701801"/>
    </source>
</evidence>
<protein>
    <submittedName>
        <fullName evidence="1">Uncharacterized protein</fullName>
    </submittedName>
</protein>
<comment type="caution">
    <text evidence="1">The sequence shown here is derived from an EMBL/GenBank/DDBJ whole genome shotgun (WGS) entry which is preliminary data.</text>
</comment>
<organism evidence="1 2">
    <name type="scientific">Hymenoscyphus albidus</name>
    <dbReference type="NCBI Taxonomy" id="595503"/>
    <lineage>
        <taxon>Eukaryota</taxon>
        <taxon>Fungi</taxon>
        <taxon>Dikarya</taxon>
        <taxon>Ascomycota</taxon>
        <taxon>Pezizomycotina</taxon>
        <taxon>Leotiomycetes</taxon>
        <taxon>Helotiales</taxon>
        <taxon>Helotiaceae</taxon>
        <taxon>Hymenoscyphus</taxon>
    </lineage>
</organism>
<dbReference type="AlphaFoldDB" id="A0A9N9QE13"/>
<reference evidence="1" key="1">
    <citation type="submission" date="2021-07" db="EMBL/GenBank/DDBJ databases">
        <authorList>
            <person name="Durling M."/>
        </authorList>
    </citation>
    <scope>NUCLEOTIDE SEQUENCE</scope>
</reference>
<proteinExistence type="predicted"/>
<accession>A0A9N9QE13</accession>
<dbReference type="Proteomes" id="UP000701801">
    <property type="component" value="Unassembled WGS sequence"/>
</dbReference>
<dbReference type="EMBL" id="CAJVRM010000752">
    <property type="protein sequence ID" value="CAG8984151.1"/>
    <property type="molecule type" value="Genomic_DNA"/>
</dbReference>
<gene>
    <name evidence="1" type="ORF">HYALB_00008152</name>
</gene>
<evidence type="ECO:0000313" key="1">
    <source>
        <dbReference type="EMBL" id="CAG8984151.1"/>
    </source>
</evidence>
<sequence length="126" mass="13904">MSDALKWGALGREDRAKISLHGVAKYFKNEPANIEEDTVVKLILWWRCNIAGALDSTLTSVKQMVRRNVPALGKEHVLTHVKSGHSQEPPHMAESVKSDARKLSITSIASRIKVPAHLNVPFVEGS</sequence>
<keyword evidence="2" id="KW-1185">Reference proteome</keyword>
<dbReference type="OrthoDB" id="7777654at2759"/>
<name>A0A9N9QE13_9HELO</name>